<keyword evidence="2" id="KW-1185">Reference proteome</keyword>
<name>A0A4V3UTQ3_9GAMM</name>
<dbReference type="EMBL" id="MWQO01000011">
    <property type="protein sequence ID" value="THD11521.1"/>
    <property type="molecule type" value="Genomic_DNA"/>
</dbReference>
<sequence length="178" mass="19241">MAAQAAPLMQRRLRARVLLLVVVAALLAAAGWSWRQQQAQHDAQRLLALAPRAIKRIALQLPGMAMQRFVKLDGTWWLQGTPPRRAASAPLAALTQIAAAPVSRWLPAQVVHAHRLGLAPPLAVLWLDDTRLAFGGLTPLAPLRYVQIPDGRVALISARYSPYLGADNTQSPAHAGTP</sequence>
<evidence type="ECO:0008006" key="3">
    <source>
        <dbReference type="Google" id="ProtNLM"/>
    </source>
</evidence>
<gene>
    <name evidence="1" type="ORF">B1806_03045</name>
</gene>
<dbReference type="Proteomes" id="UP000307749">
    <property type="component" value="Unassembled WGS sequence"/>
</dbReference>
<protein>
    <recommendedName>
        <fullName evidence="3">DUF4340 domain-containing protein</fullName>
    </recommendedName>
</protein>
<dbReference type="STRING" id="993689.GCA_002077135_01085"/>
<organism evidence="1 2">
    <name type="scientific">Metallibacterium scheffleri</name>
    <dbReference type="NCBI Taxonomy" id="993689"/>
    <lineage>
        <taxon>Bacteria</taxon>
        <taxon>Pseudomonadati</taxon>
        <taxon>Pseudomonadota</taxon>
        <taxon>Gammaproteobacteria</taxon>
        <taxon>Lysobacterales</taxon>
        <taxon>Rhodanobacteraceae</taxon>
        <taxon>Metallibacterium</taxon>
    </lineage>
</organism>
<accession>A0A4V3UTQ3</accession>
<proteinExistence type="predicted"/>
<comment type="caution">
    <text evidence="1">The sequence shown here is derived from an EMBL/GenBank/DDBJ whole genome shotgun (WGS) entry which is preliminary data.</text>
</comment>
<evidence type="ECO:0000313" key="2">
    <source>
        <dbReference type="Proteomes" id="UP000307749"/>
    </source>
</evidence>
<evidence type="ECO:0000313" key="1">
    <source>
        <dbReference type="EMBL" id="THD11521.1"/>
    </source>
</evidence>
<dbReference type="AlphaFoldDB" id="A0A4V3UTQ3"/>
<reference evidence="1 2" key="1">
    <citation type="submission" date="2017-02" db="EMBL/GenBank/DDBJ databases">
        <title>Whole genome sequencing of Metallibacterium scheffleri DSM 24874 (T).</title>
        <authorList>
            <person name="Kumar S."/>
            <person name="Patil P."/>
            <person name="Patil P.B."/>
        </authorList>
    </citation>
    <scope>NUCLEOTIDE SEQUENCE [LARGE SCALE GENOMIC DNA]</scope>
    <source>
        <strain evidence="1 2">DSM 24874</strain>
    </source>
</reference>